<evidence type="ECO:0000256" key="1">
    <source>
        <dbReference type="SAM" id="Phobius"/>
    </source>
</evidence>
<feature type="transmembrane region" description="Helical" evidence="1">
    <location>
        <begin position="40"/>
        <end position="66"/>
    </location>
</feature>
<proteinExistence type="predicted"/>
<reference evidence="2" key="1">
    <citation type="journal article" date="2020" name="Nature">
        <title>Giant virus diversity and host interactions through global metagenomics.</title>
        <authorList>
            <person name="Schulz F."/>
            <person name="Roux S."/>
            <person name="Paez-Espino D."/>
            <person name="Jungbluth S."/>
            <person name="Walsh D.A."/>
            <person name="Denef V.J."/>
            <person name="McMahon K.D."/>
            <person name="Konstantinidis K.T."/>
            <person name="Eloe-Fadrosh E.A."/>
            <person name="Kyrpides N.C."/>
            <person name="Woyke T."/>
        </authorList>
    </citation>
    <scope>NUCLEOTIDE SEQUENCE</scope>
    <source>
        <strain evidence="2">GVMAG-M-3300009161-30</strain>
    </source>
</reference>
<name>A0A6C0EZH8_9ZZZZ</name>
<sequence length="76" mass="9036">MKETFIQQCLDILKRDDIKHELRALYAPMVDLILYEVNPYIYVTIVLVFLIFIMILAILILLILVLRNKSLIQKIF</sequence>
<keyword evidence="1" id="KW-0812">Transmembrane</keyword>
<dbReference type="EMBL" id="MN738945">
    <property type="protein sequence ID" value="QHT32585.1"/>
    <property type="molecule type" value="Genomic_DNA"/>
</dbReference>
<protein>
    <submittedName>
        <fullName evidence="2">Uncharacterized protein</fullName>
    </submittedName>
</protein>
<keyword evidence="1" id="KW-1133">Transmembrane helix</keyword>
<organism evidence="2">
    <name type="scientific">viral metagenome</name>
    <dbReference type="NCBI Taxonomy" id="1070528"/>
    <lineage>
        <taxon>unclassified sequences</taxon>
        <taxon>metagenomes</taxon>
        <taxon>organismal metagenomes</taxon>
    </lineage>
</organism>
<dbReference type="AlphaFoldDB" id="A0A6C0EZH8"/>
<evidence type="ECO:0000313" key="2">
    <source>
        <dbReference type="EMBL" id="QHT32585.1"/>
    </source>
</evidence>
<accession>A0A6C0EZH8</accession>
<keyword evidence="1" id="KW-0472">Membrane</keyword>